<evidence type="ECO:0000256" key="5">
    <source>
        <dbReference type="ARBA" id="ARBA00022691"/>
    </source>
</evidence>
<dbReference type="AlphaFoldDB" id="A0A963Z373"/>
<dbReference type="EC" id="2.1.1.72" evidence="2"/>
<dbReference type="GO" id="GO:0006298">
    <property type="term" value="P:mismatch repair"/>
    <property type="evidence" value="ECO:0007669"/>
    <property type="project" value="TreeGrafter"/>
</dbReference>
<dbReference type="Gene3D" id="3.40.50.150">
    <property type="entry name" value="Vaccinia Virus protein VP39"/>
    <property type="match status" value="1"/>
</dbReference>
<feature type="binding site" evidence="7">
    <location>
        <position position="9"/>
    </location>
    <ligand>
        <name>S-adenosyl-L-methionine</name>
        <dbReference type="ChEBI" id="CHEBI:59789"/>
    </ligand>
</feature>
<dbReference type="GO" id="GO:0043565">
    <property type="term" value="F:sequence-specific DNA binding"/>
    <property type="evidence" value="ECO:0007669"/>
    <property type="project" value="TreeGrafter"/>
</dbReference>
<dbReference type="InterPro" id="IPR023095">
    <property type="entry name" value="Ade_MeTrfase_dom_2"/>
</dbReference>
<dbReference type="GO" id="GO:0032259">
    <property type="term" value="P:methylation"/>
    <property type="evidence" value="ECO:0007669"/>
    <property type="project" value="UniProtKB-KW"/>
</dbReference>
<dbReference type="Proteomes" id="UP000721844">
    <property type="component" value="Unassembled WGS sequence"/>
</dbReference>
<dbReference type="GO" id="GO:0009307">
    <property type="term" value="P:DNA restriction-modification system"/>
    <property type="evidence" value="ECO:0007669"/>
    <property type="project" value="InterPro"/>
</dbReference>
<dbReference type="SUPFAM" id="SSF53335">
    <property type="entry name" value="S-adenosyl-L-methionine-dependent methyltransferases"/>
    <property type="match status" value="1"/>
</dbReference>
<keyword evidence="5" id="KW-0949">S-adenosyl-L-methionine</keyword>
<dbReference type="PANTHER" id="PTHR30481:SF3">
    <property type="entry name" value="DNA ADENINE METHYLASE"/>
    <property type="match status" value="1"/>
</dbReference>
<gene>
    <name evidence="8" type="ORF">ACELLULO517_17025</name>
</gene>
<evidence type="ECO:0000256" key="1">
    <source>
        <dbReference type="ARBA" id="ARBA00006594"/>
    </source>
</evidence>
<reference evidence="8 9" key="1">
    <citation type="journal article" date="2021" name="Microorganisms">
        <title>Acidisoma silvae sp. nov. and Acidisomacellulosilytica sp. nov., Two Acidophilic Bacteria Isolated from Decaying Wood, Hydrolyzing Cellulose and Producing Poly-3-hydroxybutyrate.</title>
        <authorList>
            <person name="Mieszkin S."/>
            <person name="Pouder E."/>
            <person name="Uroz S."/>
            <person name="Simon-Colin C."/>
            <person name="Alain K."/>
        </authorList>
    </citation>
    <scope>NUCLEOTIDE SEQUENCE [LARGE SCALE GENOMIC DNA]</scope>
    <source>
        <strain evidence="8 9">HW T5.17</strain>
    </source>
</reference>
<feature type="binding site" evidence="7">
    <location>
        <position position="177"/>
    </location>
    <ligand>
        <name>S-adenosyl-L-methionine</name>
        <dbReference type="ChEBI" id="CHEBI:59789"/>
    </ligand>
</feature>
<evidence type="ECO:0000256" key="7">
    <source>
        <dbReference type="PIRSR" id="PIRSR000398-1"/>
    </source>
</evidence>
<dbReference type="NCBIfam" id="TIGR00571">
    <property type="entry name" value="dam"/>
    <property type="match status" value="1"/>
</dbReference>
<comment type="similarity">
    <text evidence="1">Belongs to the N(4)/N(6)-methyltransferase family.</text>
</comment>
<organism evidence="8 9">
    <name type="scientific">Acidisoma cellulosilyticum</name>
    <dbReference type="NCBI Taxonomy" id="2802395"/>
    <lineage>
        <taxon>Bacteria</taxon>
        <taxon>Pseudomonadati</taxon>
        <taxon>Pseudomonadota</taxon>
        <taxon>Alphaproteobacteria</taxon>
        <taxon>Acetobacterales</taxon>
        <taxon>Acidocellaceae</taxon>
        <taxon>Acidisoma</taxon>
    </lineage>
</organism>
<keyword evidence="3 8" id="KW-0489">Methyltransferase</keyword>
<dbReference type="GO" id="GO:1904047">
    <property type="term" value="F:S-adenosyl-L-methionine binding"/>
    <property type="evidence" value="ECO:0007669"/>
    <property type="project" value="TreeGrafter"/>
</dbReference>
<dbReference type="InterPro" id="IPR012327">
    <property type="entry name" value="MeTrfase_D12"/>
</dbReference>
<evidence type="ECO:0000313" key="8">
    <source>
        <dbReference type="EMBL" id="MCB8881950.1"/>
    </source>
</evidence>
<evidence type="ECO:0000256" key="2">
    <source>
        <dbReference type="ARBA" id="ARBA00011900"/>
    </source>
</evidence>
<dbReference type="PANTHER" id="PTHR30481">
    <property type="entry name" value="DNA ADENINE METHYLASE"/>
    <property type="match status" value="1"/>
</dbReference>
<dbReference type="GO" id="GO:0009007">
    <property type="term" value="F:site-specific DNA-methyltransferase (adenine-specific) activity"/>
    <property type="evidence" value="ECO:0007669"/>
    <property type="project" value="UniProtKB-EC"/>
</dbReference>
<feature type="binding site" evidence="7">
    <location>
        <position position="13"/>
    </location>
    <ligand>
        <name>S-adenosyl-L-methionine</name>
        <dbReference type="ChEBI" id="CHEBI:59789"/>
    </ligand>
</feature>
<dbReference type="RefSeq" id="WP_227308602.1">
    <property type="nucleotide sequence ID" value="NZ_JAESVA010000005.1"/>
</dbReference>
<proteinExistence type="inferred from homology"/>
<protein>
    <recommendedName>
        <fullName evidence="2">site-specific DNA-methyltransferase (adenine-specific)</fullName>
        <ecNumber evidence="2">2.1.1.72</ecNumber>
    </recommendedName>
</protein>
<feature type="binding site" evidence="7">
    <location>
        <position position="54"/>
    </location>
    <ligand>
        <name>S-adenosyl-L-methionine</name>
        <dbReference type="ChEBI" id="CHEBI:59789"/>
    </ligand>
</feature>
<dbReference type="InterPro" id="IPR012263">
    <property type="entry name" value="M_m6A_EcoRV"/>
</dbReference>
<evidence type="ECO:0000313" key="9">
    <source>
        <dbReference type="Proteomes" id="UP000721844"/>
    </source>
</evidence>
<evidence type="ECO:0000256" key="6">
    <source>
        <dbReference type="ARBA" id="ARBA00047942"/>
    </source>
</evidence>
<evidence type="ECO:0000256" key="3">
    <source>
        <dbReference type="ARBA" id="ARBA00022603"/>
    </source>
</evidence>
<dbReference type="Pfam" id="PF02086">
    <property type="entry name" value="MethyltransfD12"/>
    <property type="match status" value="1"/>
</dbReference>
<dbReference type="EMBL" id="JAESVA010000005">
    <property type="protein sequence ID" value="MCB8881950.1"/>
    <property type="molecule type" value="Genomic_DNA"/>
</dbReference>
<dbReference type="InterPro" id="IPR029063">
    <property type="entry name" value="SAM-dependent_MTases_sf"/>
</dbReference>
<accession>A0A963Z373</accession>
<comment type="catalytic activity">
    <reaction evidence="6">
        <text>a 2'-deoxyadenosine in DNA + S-adenosyl-L-methionine = an N(6)-methyl-2'-deoxyadenosine in DNA + S-adenosyl-L-homocysteine + H(+)</text>
        <dbReference type="Rhea" id="RHEA:15197"/>
        <dbReference type="Rhea" id="RHEA-COMP:12418"/>
        <dbReference type="Rhea" id="RHEA-COMP:12419"/>
        <dbReference type="ChEBI" id="CHEBI:15378"/>
        <dbReference type="ChEBI" id="CHEBI:57856"/>
        <dbReference type="ChEBI" id="CHEBI:59789"/>
        <dbReference type="ChEBI" id="CHEBI:90615"/>
        <dbReference type="ChEBI" id="CHEBI:90616"/>
        <dbReference type="EC" id="2.1.1.72"/>
    </reaction>
</comment>
<name>A0A963Z373_9PROT</name>
<dbReference type="PRINTS" id="PR00505">
    <property type="entry name" value="D12N6MTFRASE"/>
</dbReference>
<keyword evidence="4 8" id="KW-0808">Transferase</keyword>
<evidence type="ECO:0000256" key="4">
    <source>
        <dbReference type="ARBA" id="ARBA00022679"/>
    </source>
</evidence>
<sequence length="267" mass="30662">MMLTPFLKWAGGKRWLVNSGQLPVPSAYKRYIEPFLGSGAVFFCLNPHSAILSDLNKDLIELYLVMRDKPKNLHAALFTHHKNHNKCYYYEIRSNIPSSSVDRAARTLYLNRTCWNGLYRVNLSGQFNVPIGTKTSVILPHENFQNFSEALKRTEIYCHDFEKTIDQSSEGDFLFVDPPYTVKHNLNGFLKYNENIFSWPDQIRLSSSVKRAIQRGVSVAVTNADHESVRSLYSGHCKYRKLHRHSILSSIASKRVPTTEALFFANL</sequence>
<keyword evidence="9" id="KW-1185">Reference proteome</keyword>
<dbReference type="PIRSF" id="PIRSF000398">
    <property type="entry name" value="M_m6A_EcoRV"/>
    <property type="match status" value="1"/>
</dbReference>
<comment type="caution">
    <text evidence="8">The sequence shown here is derived from an EMBL/GenBank/DDBJ whole genome shotgun (WGS) entry which is preliminary data.</text>
</comment>
<dbReference type="Gene3D" id="1.10.1020.10">
    <property type="entry name" value="Adenine-specific Methyltransferase, Domain 2"/>
    <property type="match status" value="1"/>
</dbReference>